<reference evidence="1" key="1">
    <citation type="submission" date="2016-10" db="EMBL/GenBank/DDBJ databases">
        <title>Sequence of Gallionella enrichment culture.</title>
        <authorList>
            <person name="Poehlein A."/>
            <person name="Muehling M."/>
            <person name="Daniel R."/>
        </authorList>
    </citation>
    <scope>NUCLEOTIDE SEQUENCE</scope>
</reference>
<organism evidence="1">
    <name type="scientific">mine drainage metagenome</name>
    <dbReference type="NCBI Taxonomy" id="410659"/>
    <lineage>
        <taxon>unclassified sequences</taxon>
        <taxon>metagenomes</taxon>
        <taxon>ecological metagenomes</taxon>
    </lineage>
</organism>
<dbReference type="Gene3D" id="1.10.10.60">
    <property type="entry name" value="Homeodomain-like"/>
    <property type="match status" value="1"/>
</dbReference>
<comment type="caution">
    <text evidence="1">The sequence shown here is derived from an EMBL/GenBank/DDBJ whole genome shotgun (WGS) entry which is preliminary data.</text>
</comment>
<accession>A0A1J5P9T0</accession>
<evidence type="ECO:0000313" key="1">
    <source>
        <dbReference type="EMBL" id="OIQ64567.1"/>
    </source>
</evidence>
<name>A0A1J5P9T0_9ZZZZ</name>
<evidence type="ECO:0008006" key="2">
    <source>
        <dbReference type="Google" id="ProtNLM"/>
    </source>
</evidence>
<dbReference type="AlphaFoldDB" id="A0A1J5P9T0"/>
<protein>
    <recommendedName>
        <fullName evidence="2">Resolvase HTH domain-containing protein</fullName>
    </recommendedName>
</protein>
<dbReference type="EMBL" id="MLJW01008014">
    <property type="protein sequence ID" value="OIQ64567.1"/>
    <property type="molecule type" value="Genomic_DNA"/>
</dbReference>
<sequence>MTKRTTATPQQITEMLALREAGYTALAISQKLGLSVRTIHRYLSAHGAKKGRLKAEAIEQARNDLFQLVTSSPAIREAAAKLIADDLAHSNHIRAIMIEAAEHLKATTPQEAMLVMRAAAAYSTALKNTSDTIRHSLGANKVDDETDDLPELVVRELTSDEIAELISKQGTVDDELA</sequence>
<proteinExistence type="predicted"/>
<gene>
    <name evidence="1" type="ORF">GALL_538810</name>
</gene>